<dbReference type="GO" id="GO:0003700">
    <property type="term" value="F:DNA-binding transcription factor activity"/>
    <property type="evidence" value="ECO:0007669"/>
    <property type="project" value="TreeGrafter"/>
</dbReference>
<dbReference type="Pfam" id="PF02909">
    <property type="entry name" value="TetR_C_1"/>
    <property type="match status" value="1"/>
</dbReference>
<protein>
    <submittedName>
        <fullName evidence="6">TetR family transcriptional regulator</fullName>
    </submittedName>
</protein>
<dbReference type="GO" id="GO:0045892">
    <property type="term" value="P:negative regulation of DNA-templated transcription"/>
    <property type="evidence" value="ECO:0007669"/>
    <property type="project" value="InterPro"/>
</dbReference>
<sequence length="262" mass="28743">MAKRSDKPDDRHYGGRGDPVRSMELLWRDRSAPARGRGPKPGLTVERIVTAAIDLADAEGLPALSMRRVAQRLGVGTMSLYTYVPGKAELIDVMFDTVCGEQDPIPWAEDWRERLELIARSTLGMYRRHPWMLSVMANSRPPLGPNSIANYDRDLRAVDGLGLTDLEMDSVVTMLAVYVQGAANTVVEAASTEPATGVSDQEWWETYGPLLAKVFDAEKYPTAARIGAVAGETYQSAYDPDHGFEFGLTRLLDGVAALIASR</sequence>
<evidence type="ECO:0000256" key="4">
    <source>
        <dbReference type="PROSITE-ProRule" id="PRU00335"/>
    </source>
</evidence>
<dbReference type="InterPro" id="IPR001647">
    <property type="entry name" value="HTH_TetR"/>
</dbReference>
<name>A0A7Z0WNS5_9PSEU</name>
<dbReference type="InterPro" id="IPR036271">
    <property type="entry name" value="Tet_transcr_reg_TetR-rel_C_sf"/>
</dbReference>
<dbReference type="OrthoDB" id="2570341at2"/>
<keyword evidence="7" id="KW-1185">Reference proteome</keyword>
<evidence type="ECO:0000256" key="1">
    <source>
        <dbReference type="ARBA" id="ARBA00023015"/>
    </source>
</evidence>
<dbReference type="PANTHER" id="PTHR30055">
    <property type="entry name" value="HTH-TYPE TRANSCRIPTIONAL REGULATOR RUTR"/>
    <property type="match status" value="1"/>
</dbReference>
<evidence type="ECO:0000313" key="6">
    <source>
        <dbReference type="EMBL" id="OLF11449.1"/>
    </source>
</evidence>
<feature type="DNA-binding region" description="H-T-H motif" evidence="4">
    <location>
        <begin position="65"/>
        <end position="84"/>
    </location>
</feature>
<evidence type="ECO:0000259" key="5">
    <source>
        <dbReference type="PROSITE" id="PS50977"/>
    </source>
</evidence>
<gene>
    <name evidence="6" type="ORF">BLA60_10760</name>
</gene>
<dbReference type="EMBL" id="MSIF01000004">
    <property type="protein sequence ID" value="OLF11449.1"/>
    <property type="molecule type" value="Genomic_DNA"/>
</dbReference>
<dbReference type="SUPFAM" id="SSF48498">
    <property type="entry name" value="Tetracyclin repressor-like, C-terminal domain"/>
    <property type="match status" value="1"/>
</dbReference>
<dbReference type="Gene3D" id="1.10.10.60">
    <property type="entry name" value="Homeodomain-like"/>
    <property type="match status" value="1"/>
</dbReference>
<dbReference type="Pfam" id="PF00440">
    <property type="entry name" value="TetR_N"/>
    <property type="match status" value="1"/>
</dbReference>
<dbReference type="RefSeq" id="WP_075132684.1">
    <property type="nucleotide sequence ID" value="NZ_MSIF01000004.1"/>
</dbReference>
<reference evidence="6 7" key="1">
    <citation type="submission" date="2016-12" db="EMBL/GenBank/DDBJ databases">
        <title>The draft genome sequence of Actinophytocola xinjiangensis.</title>
        <authorList>
            <person name="Wang W."/>
            <person name="Yuan L."/>
        </authorList>
    </citation>
    <scope>NUCLEOTIDE SEQUENCE [LARGE SCALE GENOMIC DNA]</scope>
    <source>
        <strain evidence="6 7">CGMCC 4.4663</strain>
    </source>
</reference>
<dbReference type="PROSITE" id="PS50977">
    <property type="entry name" value="HTH_TETR_2"/>
    <property type="match status" value="1"/>
</dbReference>
<evidence type="ECO:0000313" key="7">
    <source>
        <dbReference type="Proteomes" id="UP000185696"/>
    </source>
</evidence>
<feature type="domain" description="HTH tetR-type" evidence="5">
    <location>
        <begin position="42"/>
        <end position="102"/>
    </location>
</feature>
<dbReference type="InterPro" id="IPR004111">
    <property type="entry name" value="Repressor_TetR_C"/>
</dbReference>
<accession>A0A7Z0WNS5</accession>
<dbReference type="Gene3D" id="1.10.357.10">
    <property type="entry name" value="Tetracycline Repressor, domain 2"/>
    <property type="match status" value="1"/>
</dbReference>
<keyword evidence="1" id="KW-0805">Transcription regulation</keyword>
<evidence type="ECO:0000256" key="2">
    <source>
        <dbReference type="ARBA" id="ARBA00023125"/>
    </source>
</evidence>
<keyword evidence="2 4" id="KW-0238">DNA-binding</keyword>
<keyword evidence="3" id="KW-0804">Transcription</keyword>
<dbReference type="SUPFAM" id="SSF46689">
    <property type="entry name" value="Homeodomain-like"/>
    <property type="match status" value="1"/>
</dbReference>
<dbReference type="PANTHER" id="PTHR30055:SF151">
    <property type="entry name" value="TRANSCRIPTIONAL REGULATORY PROTEIN"/>
    <property type="match status" value="1"/>
</dbReference>
<dbReference type="AlphaFoldDB" id="A0A7Z0WNS5"/>
<organism evidence="6 7">
    <name type="scientific">Actinophytocola xinjiangensis</name>
    <dbReference type="NCBI Taxonomy" id="485602"/>
    <lineage>
        <taxon>Bacteria</taxon>
        <taxon>Bacillati</taxon>
        <taxon>Actinomycetota</taxon>
        <taxon>Actinomycetes</taxon>
        <taxon>Pseudonocardiales</taxon>
        <taxon>Pseudonocardiaceae</taxon>
    </lineage>
</organism>
<dbReference type="GO" id="GO:0000976">
    <property type="term" value="F:transcription cis-regulatory region binding"/>
    <property type="evidence" value="ECO:0007669"/>
    <property type="project" value="TreeGrafter"/>
</dbReference>
<comment type="caution">
    <text evidence="6">The sequence shown here is derived from an EMBL/GenBank/DDBJ whole genome shotgun (WGS) entry which is preliminary data.</text>
</comment>
<evidence type="ECO:0000256" key="3">
    <source>
        <dbReference type="ARBA" id="ARBA00023163"/>
    </source>
</evidence>
<dbReference type="InterPro" id="IPR050109">
    <property type="entry name" value="HTH-type_TetR-like_transc_reg"/>
</dbReference>
<dbReference type="Proteomes" id="UP000185696">
    <property type="component" value="Unassembled WGS sequence"/>
</dbReference>
<dbReference type="InterPro" id="IPR009057">
    <property type="entry name" value="Homeodomain-like_sf"/>
</dbReference>
<proteinExistence type="predicted"/>